<dbReference type="SUPFAM" id="SSF53448">
    <property type="entry name" value="Nucleotide-diphospho-sugar transferases"/>
    <property type="match status" value="1"/>
</dbReference>
<dbReference type="EMBL" id="JARKIE010000063">
    <property type="protein sequence ID" value="KAJ7690707.1"/>
    <property type="molecule type" value="Genomic_DNA"/>
</dbReference>
<dbReference type="GO" id="GO:0000462">
    <property type="term" value="P:maturation of SSU-rRNA from tricistronic rRNA transcript (SSU-rRNA, 5.8S rRNA, LSU-rRNA)"/>
    <property type="evidence" value="ECO:0007669"/>
    <property type="project" value="TreeGrafter"/>
</dbReference>
<keyword evidence="2" id="KW-0812">Transmembrane</keyword>
<keyword evidence="2" id="KW-0472">Membrane</keyword>
<protein>
    <recommendedName>
        <fullName evidence="5">Glycosyltransferase family 32 protein</fullName>
    </recommendedName>
</protein>
<accession>A0AAD7DFU5</accession>
<dbReference type="AlphaFoldDB" id="A0AAD7DFU5"/>
<evidence type="ECO:0008006" key="5">
    <source>
        <dbReference type="Google" id="ProtNLM"/>
    </source>
</evidence>
<dbReference type="PANTHER" id="PTHR22851">
    <property type="entry name" value="U3 SMALL NUCLEOLAR RNA U3 SNORNA ASSOCIATED PROTEIN"/>
    <property type="match status" value="1"/>
</dbReference>
<sequence>MSMMKPAPHLRQNQNGRPLALPKYYPSEDKYHKRPPQPWLKIPLSACGLRFQLVLPNLKSAYLSAVSRFGRMRGALVLFLTFLAICFAVFAFVRRFGSPQRKWPGGDAPHLVFKREDLGKIWRWEIASGHYPSRRSIPKKLGLISVPDNPALPPRTEVATRFKTTTNGIGPKRVYLDIQSQPPSVAYPPRPVPGSVADFDIIISHCDFTETKYVRDCLEVLRVGGGLDNGNRVRRGQLDDWKYIYIEQADSISSSSPTLEEGILERKGIIRSEHEAYLDDEFTQSRHAAWEPPLSLPAPARYHRYSPQSPCDVDDPRLFHMYWTGPFTDKPYLAILSFLFTQNTGLHVAGKEAVHACTPQLWIWINPGPAAVVADSATYDLFEQLKSSPWAAPFLHPRFKHIIYFKLWNTSEQLNSISETRDDWRSEKTLFKSGGHVVAVAGAISQGNDLANRTGSQSADLYDKLSVIMSDMARFILCHQYGGIYVDADTLFLRDWEEMWGWKGAFAYRWSYHDKYNTAVLRLRKGSALGHFLLRTAVKSGFDFHPFEITKYLKEAQLDNLLTRLPDAMFDGAWLNMEGYQRERPPQPFFTAFEEFFVTPLVDSGAPQALGFQGFFSGAYSYHFHNSWWTPVDPARNWPDLGPNFANNTDFDDDVEDRRDLDWSTVLKRTFEGYIRGEVPNMYGEYLVW</sequence>
<dbReference type="Pfam" id="PF04488">
    <property type="entry name" value="Gly_transf_sug"/>
    <property type="match status" value="1"/>
</dbReference>
<gene>
    <name evidence="3" type="ORF">B0H17DRAFT_1201544</name>
</gene>
<comment type="caution">
    <text evidence="3">The sequence shown here is derived from an EMBL/GenBank/DDBJ whole genome shotgun (WGS) entry which is preliminary data.</text>
</comment>
<evidence type="ECO:0000256" key="2">
    <source>
        <dbReference type="SAM" id="Phobius"/>
    </source>
</evidence>
<dbReference type="InterPro" id="IPR029044">
    <property type="entry name" value="Nucleotide-diphossugar_trans"/>
</dbReference>
<proteinExistence type="inferred from homology"/>
<dbReference type="Gene3D" id="3.90.550.20">
    <property type="match status" value="1"/>
</dbReference>
<comment type="similarity">
    <text evidence="1">Belongs to the glycosyltransferase 32 family.</text>
</comment>
<name>A0AAD7DFU5_MYCRO</name>
<evidence type="ECO:0000313" key="3">
    <source>
        <dbReference type="EMBL" id="KAJ7690707.1"/>
    </source>
</evidence>
<dbReference type="GO" id="GO:0032040">
    <property type="term" value="C:small-subunit processome"/>
    <property type="evidence" value="ECO:0007669"/>
    <property type="project" value="TreeGrafter"/>
</dbReference>
<reference evidence="3" key="1">
    <citation type="submission" date="2023-03" db="EMBL/GenBank/DDBJ databases">
        <title>Massive genome expansion in bonnet fungi (Mycena s.s.) driven by repeated elements and novel gene families across ecological guilds.</title>
        <authorList>
            <consortium name="Lawrence Berkeley National Laboratory"/>
            <person name="Harder C.B."/>
            <person name="Miyauchi S."/>
            <person name="Viragh M."/>
            <person name="Kuo A."/>
            <person name="Thoen E."/>
            <person name="Andreopoulos B."/>
            <person name="Lu D."/>
            <person name="Skrede I."/>
            <person name="Drula E."/>
            <person name="Henrissat B."/>
            <person name="Morin E."/>
            <person name="Kohler A."/>
            <person name="Barry K."/>
            <person name="LaButti K."/>
            <person name="Morin E."/>
            <person name="Salamov A."/>
            <person name="Lipzen A."/>
            <person name="Mereny Z."/>
            <person name="Hegedus B."/>
            <person name="Baldrian P."/>
            <person name="Stursova M."/>
            <person name="Weitz H."/>
            <person name="Taylor A."/>
            <person name="Grigoriev I.V."/>
            <person name="Nagy L.G."/>
            <person name="Martin F."/>
            <person name="Kauserud H."/>
        </authorList>
    </citation>
    <scope>NUCLEOTIDE SEQUENCE</scope>
    <source>
        <strain evidence="3">CBHHK067</strain>
    </source>
</reference>
<organism evidence="3 4">
    <name type="scientific">Mycena rosella</name>
    <name type="common">Pink bonnet</name>
    <name type="synonym">Agaricus rosellus</name>
    <dbReference type="NCBI Taxonomy" id="1033263"/>
    <lineage>
        <taxon>Eukaryota</taxon>
        <taxon>Fungi</taxon>
        <taxon>Dikarya</taxon>
        <taxon>Basidiomycota</taxon>
        <taxon>Agaricomycotina</taxon>
        <taxon>Agaricomycetes</taxon>
        <taxon>Agaricomycetidae</taxon>
        <taxon>Agaricales</taxon>
        <taxon>Marasmiineae</taxon>
        <taxon>Mycenaceae</taxon>
        <taxon>Mycena</taxon>
    </lineage>
</organism>
<dbReference type="PANTHER" id="PTHR22851:SF1">
    <property type="entry name" value="GLYCOSYLTRANSFERASE FAMILY 32 PROTEIN"/>
    <property type="match status" value="1"/>
</dbReference>
<keyword evidence="2" id="KW-1133">Transmembrane helix</keyword>
<dbReference type="InterPro" id="IPR007577">
    <property type="entry name" value="GlycoTrfase_DXD_sugar-bd_CS"/>
</dbReference>
<dbReference type="Proteomes" id="UP001221757">
    <property type="component" value="Unassembled WGS sequence"/>
</dbReference>
<dbReference type="InterPro" id="IPR051733">
    <property type="entry name" value="WD_repeat_DCAF13/WDSOF1"/>
</dbReference>
<keyword evidence="4" id="KW-1185">Reference proteome</keyword>
<evidence type="ECO:0000313" key="4">
    <source>
        <dbReference type="Proteomes" id="UP001221757"/>
    </source>
</evidence>
<evidence type="ECO:0000256" key="1">
    <source>
        <dbReference type="ARBA" id="ARBA00009003"/>
    </source>
</evidence>
<feature type="transmembrane region" description="Helical" evidence="2">
    <location>
        <begin position="74"/>
        <end position="93"/>
    </location>
</feature>